<accession>A0ABW0AP33</accession>
<dbReference type="RefSeq" id="WP_344471833.1">
    <property type="nucleotide sequence ID" value="NZ_BAAASB010000001.1"/>
</dbReference>
<comment type="caution">
    <text evidence="1">The sequence shown here is derived from an EMBL/GenBank/DDBJ whole genome shotgun (WGS) entry which is preliminary data.</text>
</comment>
<dbReference type="Proteomes" id="UP001596160">
    <property type="component" value="Unassembled WGS sequence"/>
</dbReference>
<keyword evidence="2" id="KW-1185">Reference proteome</keyword>
<evidence type="ECO:0000313" key="1">
    <source>
        <dbReference type="EMBL" id="MFC5153797.1"/>
    </source>
</evidence>
<proteinExistence type="predicted"/>
<gene>
    <name evidence="1" type="ORF">ACFPRH_18860</name>
</gene>
<reference evidence="2" key="1">
    <citation type="journal article" date="2019" name="Int. J. Syst. Evol. Microbiol.">
        <title>The Global Catalogue of Microorganisms (GCM) 10K type strain sequencing project: providing services to taxonomists for standard genome sequencing and annotation.</title>
        <authorList>
            <consortium name="The Broad Institute Genomics Platform"/>
            <consortium name="The Broad Institute Genome Sequencing Center for Infectious Disease"/>
            <person name="Wu L."/>
            <person name="Ma J."/>
        </authorList>
    </citation>
    <scope>NUCLEOTIDE SEQUENCE [LARGE SCALE GENOMIC DNA]</scope>
    <source>
        <strain evidence="2">PCU 266</strain>
    </source>
</reference>
<evidence type="ECO:0000313" key="2">
    <source>
        <dbReference type="Proteomes" id="UP001596160"/>
    </source>
</evidence>
<name>A0ABW0AP33_9ACTN</name>
<sequence length="229" mass="24725">MPRPVKSTTAATITADEDVARQQAEITRLLLHHIHAPLAADLYLRGILPAPAPAEAVRFVIGSRKTRTPEGLLGYEIPLRANGEHGELRTGHDITGILRTLLTGTHIWSTSRVSDVMGMTLIRVDPATLAPCTANRDDRALTVLHGITAPAAEERPDPRLRGFLYLTKDRLRLYLDSESAPSVIAADVRPSSGVTTLLASLPALLAEEGLRTVDEADPHCRCLVDLTGS</sequence>
<protein>
    <submittedName>
        <fullName evidence="1">Uncharacterized protein</fullName>
    </submittedName>
</protein>
<organism evidence="1 2">
    <name type="scientific">Streptomyces amakusaensis</name>
    <dbReference type="NCBI Taxonomy" id="67271"/>
    <lineage>
        <taxon>Bacteria</taxon>
        <taxon>Bacillati</taxon>
        <taxon>Actinomycetota</taxon>
        <taxon>Actinomycetes</taxon>
        <taxon>Kitasatosporales</taxon>
        <taxon>Streptomycetaceae</taxon>
        <taxon>Streptomyces</taxon>
    </lineage>
</organism>
<dbReference type="EMBL" id="JBHSKP010000011">
    <property type="protein sequence ID" value="MFC5153797.1"/>
    <property type="molecule type" value="Genomic_DNA"/>
</dbReference>